<keyword evidence="4 6" id="KW-1015">Disulfide bond</keyword>
<keyword evidence="8" id="KW-0472">Membrane</keyword>
<evidence type="ECO:0000256" key="4">
    <source>
        <dbReference type="ARBA" id="ARBA00023157"/>
    </source>
</evidence>
<dbReference type="PROSITE" id="PS50026">
    <property type="entry name" value="EGF_3"/>
    <property type="match status" value="1"/>
</dbReference>
<keyword evidence="12" id="KW-1185">Reference proteome</keyword>
<evidence type="ECO:0000256" key="7">
    <source>
        <dbReference type="SAM" id="MobiDB-lite"/>
    </source>
</evidence>
<comment type="caution">
    <text evidence="6">Lacks conserved residue(s) required for the propagation of feature annotation.</text>
</comment>
<comment type="caution">
    <text evidence="11">The sequence shown here is derived from an EMBL/GenBank/DDBJ whole genome shotgun (WGS) entry which is preliminary data.</text>
</comment>
<dbReference type="InterPro" id="IPR000998">
    <property type="entry name" value="MAM_dom"/>
</dbReference>
<evidence type="ECO:0000256" key="5">
    <source>
        <dbReference type="ARBA" id="ARBA00023180"/>
    </source>
</evidence>
<dbReference type="EMBL" id="UYJE01002826">
    <property type="protein sequence ID" value="VDI14032.1"/>
    <property type="molecule type" value="Genomic_DNA"/>
</dbReference>
<reference evidence="11" key="1">
    <citation type="submission" date="2018-11" db="EMBL/GenBank/DDBJ databases">
        <authorList>
            <person name="Alioto T."/>
            <person name="Alioto T."/>
        </authorList>
    </citation>
    <scope>NUCLEOTIDE SEQUENCE</scope>
</reference>
<sequence length="291" mass="31976">MASTVKSKKLMAKYRKDEDDDNAYVNTEFTIKDTTCDENDQPYYDQLDNTDHDTNHQKAKPNEYSQWGDRKISTDEIYENNEQSVSGVLQQKEVIHLQSKLPIPNSSKGLNIRHYKIGIGILAVICVILLVSLIAVAVILSASSKCEGLGCLNNGICTVVGGYMKCECLEGFSGLRCEVTPCSSNPCLHTGECTFGLNASNYVCSCPPGYTGESCQDYTCDVENTNGINCFLDQDMFADHVDWIRINGSTPTPSTGPSSAAEGNYYFYFEAGTSGYGTRARLISRTMNIGK</sequence>
<dbReference type="Pfam" id="PF00008">
    <property type="entry name" value="EGF"/>
    <property type="match status" value="1"/>
</dbReference>
<dbReference type="InterPro" id="IPR000742">
    <property type="entry name" value="EGF"/>
</dbReference>
<protein>
    <submittedName>
        <fullName evidence="11">Uncharacterized protein</fullName>
    </submittedName>
</protein>
<dbReference type="PROSITE" id="PS00022">
    <property type="entry name" value="EGF_1"/>
    <property type="match status" value="1"/>
</dbReference>
<name>A0A8B6D2S7_MYTGA</name>
<proteinExistence type="predicted"/>
<dbReference type="PROSITE" id="PS50060">
    <property type="entry name" value="MAM_2"/>
    <property type="match status" value="1"/>
</dbReference>
<evidence type="ECO:0000313" key="12">
    <source>
        <dbReference type="Proteomes" id="UP000596742"/>
    </source>
</evidence>
<dbReference type="FunFam" id="2.10.25.10:FF:000012">
    <property type="entry name" value="Delta-like protein"/>
    <property type="match status" value="1"/>
</dbReference>
<dbReference type="SUPFAM" id="SSF57196">
    <property type="entry name" value="EGF/Laminin"/>
    <property type="match status" value="2"/>
</dbReference>
<dbReference type="PROSITE" id="PS01186">
    <property type="entry name" value="EGF_2"/>
    <property type="match status" value="1"/>
</dbReference>
<dbReference type="CDD" id="cd00054">
    <property type="entry name" value="EGF_CA"/>
    <property type="match status" value="2"/>
</dbReference>
<evidence type="ECO:0000256" key="3">
    <source>
        <dbReference type="ARBA" id="ARBA00022737"/>
    </source>
</evidence>
<evidence type="ECO:0000313" key="11">
    <source>
        <dbReference type="EMBL" id="VDI14032.1"/>
    </source>
</evidence>
<keyword evidence="1 6" id="KW-0245">EGF-like domain</keyword>
<organism evidence="11 12">
    <name type="scientific">Mytilus galloprovincialis</name>
    <name type="common">Mediterranean mussel</name>
    <dbReference type="NCBI Taxonomy" id="29158"/>
    <lineage>
        <taxon>Eukaryota</taxon>
        <taxon>Metazoa</taxon>
        <taxon>Spiralia</taxon>
        <taxon>Lophotrochozoa</taxon>
        <taxon>Mollusca</taxon>
        <taxon>Bivalvia</taxon>
        <taxon>Autobranchia</taxon>
        <taxon>Pteriomorphia</taxon>
        <taxon>Mytilida</taxon>
        <taxon>Mytiloidea</taxon>
        <taxon>Mytilidae</taxon>
        <taxon>Mytilinae</taxon>
        <taxon>Mytilus</taxon>
    </lineage>
</organism>
<keyword evidence="2" id="KW-0732">Signal</keyword>
<evidence type="ECO:0000256" key="1">
    <source>
        <dbReference type="ARBA" id="ARBA00022536"/>
    </source>
</evidence>
<dbReference type="AlphaFoldDB" id="A0A8B6D2S7"/>
<dbReference type="OrthoDB" id="10045365at2759"/>
<dbReference type="InterPro" id="IPR051830">
    <property type="entry name" value="NOTCH_homolog"/>
</dbReference>
<dbReference type="Gene3D" id="2.60.120.200">
    <property type="match status" value="1"/>
</dbReference>
<dbReference type="PANTHER" id="PTHR24033">
    <property type="entry name" value="EGF-LIKE DOMAIN-CONTAINING PROTEIN"/>
    <property type="match status" value="1"/>
</dbReference>
<keyword evidence="8" id="KW-0812">Transmembrane</keyword>
<dbReference type="Proteomes" id="UP000596742">
    <property type="component" value="Unassembled WGS sequence"/>
</dbReference>
<feature type="transmembrane region" description="Helical" evidence="8">
    <location>
        <begin position="117"/>
        <end position="140"/>
    </location>
</feature>
<gene>
    <name evidence="11" type="ORF">MGAL_10B067922</name>
</gene>
<dbReference type="SUPFAM" id="SSF49899">
    <property type="entry name" value="Concanavalin A-like lectins/glucanases"/>
    <property type="match status" value="1"/>
</dbReference>
<feature type="disulfide bond" evidence="6">
    <location>
        <begin position="206"/>
        <end position="215"/>
    </location>
</feature>
<feature type="disulfide bond" evidence="6">
    <location>
        <begin position="187"/>
        <end position="204"/>
    </location>
</feature>
<dbReference type="SMART" id="SM00181">
    <property type="entry name" value="EGF"/>
    <property type="match status" value="2"/>
</dbReference>
<keyword evidence="8" id="KW-1133">Transmembrane helix</keyword>
<evidence type="ECO:0000256" key="8">
    <source>
        <dbReference type="SAM" id="Phobius"/>
    </source>
</evidence>
<evidence type="ECO:0000259" key="10">
    <source>
        <dbReference type="PROSITE" id="PS50060"/>
    </source>
</evidence>
<dbReference type="Gene3D" id="2.10.25.10">
    <property type="entry name" value="Laminin"/>
    <property type="match status" value="2"/>
</dbReference>
<evidence type="ECO:0000256" key="6">
    <source>
        <dbReference type="PROSITE-ProRule" id="PRU00076"/>
    </source>
</evidence>
<accession>A0A8B6D2S7</accession>
<feature type="domain" description="MAM" evidence="10">
    <location>
        <begin position="218"/>
        <end position="291"/>
    </location>
</feature>
<keyword evidence="3" id="KW-0677">Repeat</keyword>
<keyword evidence="5" id="KW-0325">Glycoprotein</keyword>
<feature type="domain" description="EGF-like" evidence="9">
    <location>
        <begin position="178"/>
        <end position="216"/>
    </location>
</feature>
<evidence type="ECO:0000256" key="2">
    <source>
        <dbReference type="ARBA" id="ARBA00022729"/>
    </source>
</evidence>
<evidence type="ECO:0000259" key="9">
    <source>
        <dbReference type="PROSITE" id="PS50026"/>
    </source>
</evidence>
<dbReference type="InterPro" id="IPR013320">
    <property type="entry name" value="ConA-like_dom_sf"/>
</dbReference>
<feature type="region of interest" description="Disordered" evidence="7">
    <location>
        <begin position="35"/>
        <end position="64"/>
    </location>
</feature>
<dbReference type="GO" id="GO:0016020">
    <property type="term" value="C:membrane"/>
    <property type="evidence" value="ECO:0007669"/>
    <property type="project" value="InterPro"/>
</dbReference>